<dbReference type="PROSITE" id="PS50042">
    <property type="entry name" value="CNMP_BINDING_3"/>
    <property type="match status" value="2"/>
</dbReference>
<dbReference type="RefSeq" id="WP_085760147.1">
    <property type="nucleotide sequence ID" value="NZ_CP019343.1"/>
</dbReference>
<dbReference type="CDD" id="cd00038">
    <property type="entry name" value="CAP_ED"/>
    <property type="match status" value="2"/>
</dbReference>
<dbReference type="InterPro" id="IPR018490">
    <property type="entry name" value="cNMP-bd_dom_sf"/>
</dbReference>
<dbReference type="InterPro" id="IPR050229">
    <property type="entry name" value="GlpE_sulfurtransferase"/>
</dbReference>
<reference evidence="3 4" key="1">
    <citation type="submission" date="2016-11" db="EMBL/GenBank/DDBJ databases">
        <title>Trade-off between light-utilization and light-protection in marine flavobacteria.</title>
        <authorList>
            <person name="Kumagai Y."/>
        </authorList>
    </citation>
    <scope>NUCLEOTIDE SEQUENCE [LARGE SCALE GENOMIC DNA]</scope>
    <source>
        <strain evidence="3 4">NBRC 107125</strain>
    </source>
</reference>
<keyword evidence="4" id="KW-1185">Reference proteome</keyword>
<dbReference type="SUPFAM" id="SSF52821">
    <property type="entry name" value="Rhodanese/Cell cycle control phosphatase"/>
    <property type="match status" value="1"/>
</dbReference>
<dbReference type="CDD" id="cd00158">
    <property type="entry name" value="RHOD"/>
    <property type="match status" value="1"/>
</dbReference>
<dbReference type="PRINTS" id="PR00103">
    <property type="entry name" value="CAMPKINASE"/>
</dbReference>
<gene>
    <name evidence="3" type="ORF">BST96_18715</name>
</gene>
<protein>
    <submittedName>
        <fullName evidence="3">Protein kinase</fullName>
    </submittedName>
</protein>
<dbReference type="Gene3D" id="2.60.120.10">
    <property type="entry name" value="Jelly Rolls"/>
    <property type="match status" value="2"/>
</dbReference>
<feature type="domain" description="Rhodanese" evidence="2">
    <location>
        <begin position="272"/>
        <end position="359"/>
    </location>
</feature>
<name>A0A1X9ND27_9GAMM</name>
<evidence type="ECO:0000259" key="2">
    <source>
        <dbReference type="PROSITE" id="PS50206"/>
    </source>
</evidence>
<dbReference type="GO" id="GO:0016301">
    <property type="term" value="F:kinase activity"/>
    <property type="evidence" value="ECO:0007669"/>
    <property type="project" value="UniProtKB-KW"/>
</dbReference>
<dbReference type="KEGG" id="osg:BST96_18715"/>
<evidence type="ECO:0000259" key="1">
    <source>
        <dbReference type="PROSITE" id="PS50042"/>
    </source>
</evidence>
<dbReference type="Pfam" id="PF00027">
    <property type="entry name" value="cNMP_binding"/>
    <property type="match status" value="2"/>
</dbReference>
<keyword evidence="3" id="KW-0808">Transferase</keyword>
<sequence>MSHSITSHIEQRLLQTLVPVNSLTVDHLNTLLRDQSIEMLCSGQTLFSTGEYDNHHIYLLSGQLELVDSLGSRRQVSAEDPACRYALDNHQPRRSTAVALSDCTVIRFNSDQLDAMLAWDQASHYIMLDIAAQRDLDEDADWMVTLLKSNLFYKVPPMNIRQILGRFEAQVVSSGETVLRQGELGDCCYFIKEGIADVYQAVDDKSPSERVAELGVGRFFGEDALVNDTARNATITMQTNGVLMRLDKQDFYLLLRNAGIKQLNLSEAKEQFTDGATWIDVRTQDEYEKGHSEAAINMPLNLLKLKSRMLDKNTPYIVYCNSGRRSEAAAYLLGEEGFDVSALVGGYKSYAVDQQRSFESV</sequence>
<dbReference type="Gene3D" id="3.40.250.10">
    <property type="entry name" value="Rhodanese-like domain"/>
    <property type="match status" value="1"/>
</dbReference>
<dbReference type="InterPro" id="IPR014710">
    <property type="entry name" value="RmlC-like_jellyroll"/>
</dbReference>
<dbReference type="EMBL" id="CP019343">
    <property type="protein sequence ID" value="ARN75948.1"/>
    <property type="molecule type" value="Genomic_DNA"/>
</dbReference>
<dbReference type="Proteomes" id="UP000193450">
    <property type="component" value="Chromosome"/>
</dbReference>
<dbReference type="InterPro" id="IPR001763">
    <property type="entry name" value="Rhodanese-like_dom"/>
</dbReference>
<dbReference type="PANTHER" id="PTHR43031:SF1">
    <property type="entry name" value="PYRIDINE NUCLEOTIDE-DISULPHIDE OXIDOREDUCTASE"/>
    <property type="match status" value="1"/>
</dbReference>
<dbReference type="SMART" id="SM00450">
    <property type="entry name" value="RHOD"/>
    <property type="match status" value="1"/>
</dbReference>
<dbReference type="OrthoDB" id="9814704at2"/>
<keyword evidence="3" id="KW-0418">Kinase</keyword>
<dbReference type="SUPFAM" id="SSF51206">
    <property type="entry name" value="cAMP-binding domain-like"/>
    <property type="match status" value="2"/>
</dbReference>
<dbReference type="STRING" id="716816.BST96_18715"/>
<accession>A0A1X9ND27</accession>
<dbReference type="AlphaFoldDB" id="A0A1X9ND27"/>
<evidence type="ECO:0000313" key="3">
    <source>
        <dbReference type="EMBL" id="ARN75948.1"/>
    </source>
</evidence>
<feature type="domain" description="Cyclic nucleotide-binding" evidence="1">
    <location>
        <begin position="19"/>
        <end position="117"/>
    </location>
</feature>
<dbReference type="SMART" id="SM00100">
    <property type="entry name" value="cNMP"/>
    <property type="match status" value="1"/>
</dbReference>
<dbReference type="InterPro" id="IPR036873">
    <property type="entry name" value="Rhodanese-like_dom_sf"/>
</dbReference>
<proteinExistence type="predicted"/>
<dbReference type="InterPro" id="IPR000595">
    <property type="entry name" value="cNMP-bd_dom"/>
</dbReference>
<dbReference type="Pfam" id="PF00581">
    <property type="entry name" value="Rhodanese"/>
    <property type="match status" value="1"/>
</dbReference>
<organism evidence="3 4">
    <name type="scientific">Oceanicoccus sagamiensis</name>
    <dbReference type="NCBI Taxonomy" id="716816"/>
    <lineage>
        <taxon>Bacteria</taxon>
        <taxon>Pseudomonadati</taxon>
        <taxon>Pseudomonadota</taxon>
        <taxon>Gammaproteobacteria</taxon>
        <taxon>Cellvibrionales</taxon>
        <taxon>Spongiibacteraceae</taxon>
        <taxon>Oceanicoccus</taxon>
    </lineage>
</organism>
<dbReference type="PROSITE" id="PS50206">
    <property type="entry name" value="RHODANESE_3"/>
    <property type="match status" value="1"/>
</dbReference>
<evidence type="ECO:0000313" key="4">
    <source>
        <dbReference type="Proteomes" id="UP000193450"/>
    </source>
</evidence>
<dbReference type="PANTHER" id="PTHR43031">
    <property type="entry name" value="FAD-DEPENDENT OXIDOREDUCTASE"/>
    <property type="match status" value="1"/>
</dbReference>
<feature type="domain" description="Cyclic nucleotide-binding" evidence="1">
    <location>
        <begin position="151"/>
        <end position="255"/>
    </location>
</feature>